<keyword evidence="2" id="KW-1185">Reference proteome</keyword>
<gene>
    <name evidence="1" type="ORF">CCMP2556_LOCUS8578</name>
</gene>
<comment type="caution">
    <text evidence="1">The sequence shown here is derived from an EMBL/GenBank/DDBJ whole genome shotgun (WGS) entry which is preliminary data.</text>
</comment>
<sequence>MEAYDAAVQEGRTNPCAYVQSLGLKGFYRSCIYKWKKTRQQDSWTVMRAASPRLAKKYRELPDVLRNLLGKQRKFIQRASNASGSATCILPAAFQDMVASAVVERIDLGEEVDFNYVVALLEVAIEQWNLCVKSMKEEMESPHAILEGIEHRGNFEPEDLDTAVNDMRAQSQMLREIALPPTSNAF</sequence>
<dbReference type="Proteomes" id="UP001642484">
    <property type="component" value="Unassembled WGS sequence"/>
</dbReference>
<organism evidence="1 2">
    <name type="scientific">Durusdinium trenchii</name>
    <dbReference type="NCBI Taxonomy" id="1381693"/>
    <lineage>
        <taxon>Eukaryota</taxon>
        <taxon>Sar</taxon>
        <taxon>Alveolata</taxon>
        <taxon>Dinophyceae</taxon>
        <taxon>Suessiales</taxon>
        <taxon>Symbiodiniaceae</taxon>
        <taxon>Durusdinium</taxon>
    </lineage>
</organism>
<feature type="non-terminal residue" evidence="1">
    <location>
        <position position="186"/>
    </location>
</feature>
<evidence type="ECO:0000313" key="2">
    <source>
        <dbReference type="Proteomes" id="UP001642484"/>
    </source>
</evidence>
<reference evidence="1 2" key="1">
    <citation type="submission" date="2024-02" db="EMBL/GenBank/DDBJ databases">
        <authorList>
            <person name="Chen Y."/>
            <person name="Shah S."/>
            <person name="Dougan E. K."/>
            <person name="Thang M."/>
            <person name="Chan C."/>
        </authorList>
    </citation>
    <scope>NUCLEOTIDE SEQUENCE [LARGE SCALE GENOMIC DNA]</scope>
</reference>
<evidence type="ECO:0000313" key="1">
    <source>
        <dbReference type="EMBL" id="CAK9006799.1"/>
    </source>
</evidence>
<proteinExistence type="predicted"/>
<accession>A0ABP0IXK3</accession>
<protein>
    <submittedName>
        <fullName evidence="1">Uncharacterized protein</fullName>
    </submittedName>
</protein>
<dbReference type="EMBL" id="CAXAMN010003898">
    <property type="protein sequence ID" value="CAK9006799.1"/>
    <property type="molecule type" value="Genomic_DNA"/>
</dbReference>
<name>A0ABP0IXK3_9DINO</name>